<dbReference type="EMBL" id="JAGKTC010000002">
    <property type="protein sequence ID" value="MBP3984837.1"/>
    <property type="molecule type" value="Genomic_DNA"/>
</dbReference>
<dbReference type="EC" id="3.5.1.68" evidence="1"/>
<keyword evidence="1" id="KW-0378">Hydrolase</keyword>
<dbReference type="NCBIfam" id="TIGR02017">
    <property type="entry name" value="hutG_amidohyd"/>
    <property type="match status" value="1"/>
</dbReference>
<accession>A0A940X450</accession>
<dbReference type="RefSeq" id="WP_210536689.1">
    <property type="nucleotide sequence ID" value="NZ_JAGKTC010000002.1"/>
</dbReference>
<reference evidence="1" key="1">
    <citation type="journal article" date="2016" name="Int. J. Syst. Evol. Microbiol.">
        <title>Pseudoxanthomonas helianthi sp. nov., isolated from roots of Jerusalem artichoke (Helianthus tuberosus).</title>
        <authorList>
            <person name="Kittiwongwattana C."/>
            <person name="Thawai C."/>
        </authorList>
    </citation>
    <scope>NUCLEOTIDE SEQUENCE</scope>
    <source>
        <strain evidence="1">110414</strain>
    </source>
</reference>
<gene>
    <name evidence="1" type="primary">hutG</name>
    <name evidence="1" type="ORF">J5837_10475</name>
</gene>
<evidence type="ECO:0000313" key="2">
    <source>
        <dbReference type="Proteomes" id="UP000673447"/>
    </source>
</evidence>
<protein>
    <submittedName>
        <fullName evidence="1">N-formylglutamate deformylase</fullName>
        <ecNumber evidence="1">3.5.1.68</ecNumber>
    </submittedName>
</protein>
<dbReference type="Gene3D" id="3.40.630.40">
    <property type="entry name" value="Zn-dependent exopeptidases"/>
    <property type="match status" value="1"/>
</dbReference>
<name>A0A940X450_9GAMM</name>
<dbReference type="Proteomes" id="UP000673447">
    <property type="component" value="Unassembled WGS sequence"/>
</dbReference>
<proteinExistence type="predicted"/>
<evidence type="ECO:0000313" key="1">
    <source>
        <dbReference type="EMBL" id="MBP3984837.1"/>
    </source>
</evidence>
<keyword evidence="2" id="KW-1185">Reference proteome</keyword>
<comment type="caution">
    <text evidence="1">The sequence shown here is derived from an EMBL/GenBank/DDBJ whole genome shotgun (WGS) entry which is preliminary data.</text>
</comment>
<organism evidence="1 2">
    <name type="scientific">Pseudoxanthomonas helianthi</name>
    <dbReference type="NCBI Taxonomy" id="1453541"/>
    <lineage>
        <taxon>Bacteria</taxon>
        <taxon>Pseudomonadati</taxon>
        <taxon>Pseudomonadota</taxon>
        <taxon>Gammaproteobacteria</taxon>
        <taxon>Lysobacterales</taxon>
        <taxon>Lysobacteraceae</taxon>
        <taxon>Pseudoxanthomonas</taxon>
    </lineage>
</organism>
<dbReference type="Pfam" id="PF05013">
    <property type="entry name" value="FGase"/>
    <property type="match status" value="1"/>
</dbReference>
<sequence length="258" mass="28871">MEIFELHRGSAPLLISLPHDGTHVPDDIAARLTDGARRVPDTDWHVSRLYAFARELGASILAPRHSRYVIDLNRPPDDTSLYPGQNTTGLCPVAQFTGDPVYLPEQEPSAEEVARRVEVYWRPYHAALREEIARIRAVHGRAVLWEGHSIRGKLPFLFEGRLPGFNLGTAGGTSCRPELQQRLEAVLAAQDVDDAVVNGRFKGGYITRQYHDVGNGVQAVQLELAQRNYMDEDSFEYLPERAVRVQAVIRELLLATLA</sequence>
<dbReference type="InterPro" id="IPR010247">
    <property type="entry name" value="HutG_amidohyd"/>
</dbReference>
<dbReference type="InterPro" id="IPR007709">
    <property type="entry name" value="N-FG_amidohydro"/>
</dbReference>
<dbReference type="GO" id="GO:0050129">
    <property type="term" value="F:N-formylglutamate deformylase activity"/>
    <property type="evidence" value="ECO:0007669"/>
    <property type="project" value="UniProtKB-EC"/>
</dbReference>
<reference evidence="1" key="2">
    <citation type="submission" date="2021-03" db="EMBL/GenBank/DDBJ databases">
        <authorList>
            <person name="Cao W."/>
        </authorList>
    </citation>
    <scope>NUCLEOTIDE SEQUENCE</scope>
    <source>
        <strain evidence="1">110414</strain>
    </source>
</reference>
<dbReference type="AlphaFoldDB" id="A0A940X450"/>
<dbReference type="SUPFAM" id="SSF53187">
    <property type="entry name" value="Zn-dependent exopeptidases"/>
    <property type="match status" value="1"/>
</dbReference>